<dbReference type="Proteomes" id="UP000317650">
    <property type="component" value="Chromosome 5"/>
</dbReference>
<dbReference type="InterPro" id="IPR036514">
    <property type="entry name" value="SGNH_hydro_sf"/>
</dbReference>
<protein>
    <recommendedName>
        <fullName evidence="8">GDSL esterase/lipase</fullName>
    </recommendedName>
</protein>
<reference evidence="6 7" key="1">
    <citation type="journal article" date="2019" name="Nat. Plants">
        <title>Genome sequencing of Musa balbisiana reveals subgenome evolution and function divergence in polyploid bananas.</title>
        <authorList>
            <person name="Yao X."/>
        </authorList>
    </citation>
    <scope>NUCLEOTIDE SEQUENCE [LARGE SCALE GENOMIC DNA]</scope>
    <source>
        <strain evidence="7">cv. DH-PKW</strain>
        <tissue evidence="6">Leaves</tissue>
    </source>
</reference>
<feature type="chain" id="PRO_5020938234" description="GDSL esterase/lipase" evidence="5">
    <location>
        <begin position="30"/>
        <end position="379"/>
    </location>
</feature>
<keyword evidence="4" id="KW-0325">Glycoprotein</keyword>
<dbReference type="Pfam" id="PF00657">
    <property type="entry name" value="Lipase_GDSL"/>
    <property type="match status" value="1"/>
</dbReference>
<gene>
    <name evidence="6" type="ORF">C4D60_Mb05t23290</name>
</gene>
<dbReference type="EMBL" id="PYDT01000003">
    <property type="protein sequence ID" value="THU67309.1"/>
    <property type="molecule type" value="Genomic_DNA"/>
</dbReference>
<dbReference type="AlphaFoldDB" id="A0A4S8JYA0"/>
<evidence type="ECO:0000256" key="5">
    <source>
        <dbReference type="SAM" id="SignalP"/>
    </source>
</evidence>
<name>A0A4S8JYA0_MUSBA</name>
<dbReference type="Gene3D" id="3.40.50.1110">
    <property type="entry name" value="SGNH hydrolase"/>
    <property type="match status" value="1"/>
</dbReference>
<evidence type="ECO:0000256" key="2">
    <source>
        <dbReference type="ARBA" id="ARBA00022729"/>
    </source>
</evidence>
<evidence type="ECO:0000256" key="1">
    <source>
        <dbReference type="ARBA" id="ARBA00008668"/>
    </source>
</evidence>
<dbReference type="STRING" id="52838.A0A4S8JYA0"/>
<dbReference type="InterPro" id="IPR035669">
    <property type="entry name" value="SGNH_plant_lipase-like"/>
</dbReference>
<dbReference type="GO" id="GO:0016788">
    <property type="term" value="F:hydrolase activity, acting on ester bonds"/>
    <property type="evidence" value="ECO:0007669"/>
    <property type="project" value="InterPro"/>
</dbReference>
<keyword evidence="3" id="KW-0378">Hydrolase</keyword>
<dbReference type="CDD" id="cd01837">
    <property type="entry name" value="SGNH_plant_lipase_like"/>
    <property type="match status" value="1"/>
</dbReference>
<accession>A0A4S8JYA0</accession>
<evidence type="ECO:0000256" key="3">
    <source>
        <dbReference type="ARBA" id="ARBA00022801"/>
    </source>
</evidence>
<evidence type="ECO:0000313" key="7">
    <source>
        <dbReference type="Proteomes" id="UP000317650"/>
    </source>
</evidence>
<dbReference type="SUPFAM" id="SSF52266">
    <property type="entry name" value="SGNH hydrolase"/>
    <property type="match status" value="1"/>
</dbReference>
<evidence type="ECO:0000256" key="4">
    <source>
        <dbReference type="ARBA" id="ARBA00023180"/>
    </source>
</evidence>
<dbReference type="InterPro" id="IPR001087">
    <property type="entry name" value="GDSL"/>
</dbReference>
<keyword evidence="7" id="KW-1185">Reference proteome</keyword>
<evidence type="ECO:0008006" key="8">
    <source>
        <dbReference type="Google" id="ProtNLM"/>
    </source>
</evidence>
<sequence>MAPIAPPPRLLPLLLVIAVLPGARRPASGCFTAIFSFGDSIADTGNAVRLGSLGASSGSPPYGRTFFDRPTGRFSDGRVIIDFIAQGLGLPLVRPYLDGGSGDDFRQGANFAVGGATALDLDFFSSKGIQASWTDRSLRVQIESFKQLLSSLSSDTKEVLNSSLILMGEIGGNDYNHPFFQGINADEVRTFVPSVIGAIGSAINDLIELGVKTLLVPGNFPIGCIPAYLDVFQSKNVEDYDSQTGCLKWLNEFSEYHNRLLQDELDRLRKLHPHVTIIYANYYDATISFFRDPQLFGFKAPLHACCGSDGPYGVNRFVQCGHKDATVCSDPSSSISWDGIHLTEAAYETIARSLLEGPHAKPPITQACPGAQQSAIDDF</sequence>
<dbReference type="PANTHER" id="PTHR22835">
    <property type="entry name" value="ZINC FINGER FYVE DOMAIN CONTAINING PROTEIN"/>
    <property type="match status" value="1"/>
</dbReference>
<keyword evidence="2 5" id="KW-0732">Signal</keyword>
<organism evidence="6 7">
    <name type="scientific">Musa balbisiana</name>
    <name type="common">Banana</name>
    <dbReference type="NCBI Taxonomy" id="52838"/>
    <lineage>
        <taxon>Eukaryota</taxon>
        <taxon>Viridiplantae</taxon>
        <taxon>Streptophyta</taxon>
        <taxon>Embryophyta</taxon>
        <taxon>Tracheophyta</taxon>
        <taxon>Spermatophyta</taxon>
        <taxon>Magnoliopsida</taxon>
        <taxon>Liliopsida</taxon>
        <taxon>Zingiberales</taxon>
        <taxon>Musaceae</taxon>
        <taxon>Musa</taxon>
    </lineage>
</organism>
<comment type="similarity">
    <text evidence="1">Belongs to the 'GDSL' lipolytic enzyme family.</text>
</comment>
<dbReference type="PANTHER" id="PTHR22835:SF663">
    <property type="entry name" value="LIPASE-LIKE"/>
    <property type="match status" value="1"/>
</dbReference>
<comment type="caution">
    <text evidence="6">The sequence shown here is derived from an EMBL/GenBank/DDBJ whole genome shotgun (WGS) entry which is preliminary data.</text>
</comment>
<proteinExistence type="inferred from homology"/>
<feature type="signal peptide" evidence="5">
    <location>
        <begin position="1"/>
        <end position="29"/>
    </location>
</feature>
<evidence type="ECO:0000313" key="6">
    <source>
        <dbReference type="EMBL" id="THU67309.1"/>
    </source>
</evidence>